<proteinExistence type="predicted"/>
<dbReference type="RefSeq" id="WP_048640822.1">
    <property type="nucleotide sequence ID" value="NZ_CP012040.1"/>
</dbReference>
<dbReference type="EMBL" id="CP012040">
    <property type="protein sequence ID" value="AKP50376.1"/>
    <property type="molecule type" value="Genomic_DNA"/>
</dbReference>
<keyword evidence="2" id="KW-1185">Reference proteome</keyword>
<gene>
    <name evidence="1" type="ORF">CA2015_0918</name>
</gene>
<evidence type="ECO:0000313" key="1">
    <source>
        <dbReference type="EMBL" id="AKP50376.1"/>
    </source>
</evidence>
<sequence>MIKLFITGLLMTGLFGLAMGQREIPAEEKTPVFLPDKAYSLGINSQFAIDGFLDPGTFTPIEFLLRRGLPGDRSLRLRASGWVENTNKIEGEENLKIQQSRFAIALGHEWHHPINKKLGYYFGADLEKGWDIHNTTRNRSSYSETYGDLKVRRYDFDTAQSLGLVPFVGFTYSPLPYLFVSYEMRTELFYNSTKSRSDAFTKSSANPDGSEAHSTGGHDSKAWFFDFQPYSGIFVNLKF</sequence>
<dbReference type="OrthoDB" id="836275at2"/>
<name>A0A0H4P7E7_9BACT</name>
<dbReference type="Proteomes" id="UP000036520">
    <property type="component" value="Chromosome"/>
</dbReference>
<dbReference type="KEGG" id="camu:CA2015_0918"/>
<protein>
    <recommendedName>
        <fullName evidence="3">Outer membrane protein beta-barrel domain-containing protein</fullName>
    </recommendedName>
</protein>
<evidence type="ECO:0000313" key="2">
    <source>
        <dbReference type="Proteomes" id="UP000036520"/>
    </source>
</evidence>
<dbReference type="AlphaFoldDB" id="A0A0H4P7E7"/>
<accession>A0A0H4P7E7</accession>
<organism evidence="1 2">
    <name type="scientific">Cyclobacterium amurskyense</name>
    <dbReference type="NCBI Taxonomy" id="320787"/>
    <lineage>
        <taxon>Bacteria</taxon>
        <taxon>Pseudomonadati</taxon>
        <taxon>Bacteroidota</taxon>
        <taxon>Cytophagia</taxon>
        <taxon>Cytophagales</taxon>
        <taxon>Cyclobacteriaceae</taxon>
        <taxon>Cyclobacterium</taxon>
    </lineage>
</organism>
<reference evidence="1 2" key="1">
    <citation type="submission" date="2015-07" db="EMBL/GenBank/DDBJ databases">
        <authorList>
            <person name="Kim K.M."/>
        </authorList>
    </citation>
    <scope>NUCLEOTIDE SEQUENCE [LARGE SCALE GENOMIC DNA]</scope>
    <source>
        <strain evidence="1 2">KCTC 12363</strain>
    </source>
</reference>
<evidence type="ECO:0008006" key="3">
    <source>
        <dbReference type="Google" id="ProtNLM"/>
    </source>
</evidence>